<evidence type="ECO:0000313" key="2">
    <source>
        <dbReference type="Proteomes" id="UP000236959"/>
    </source>
</evidence>
<accession>A0A2S3V2K1</accession>
<dbReference type="AlphaFoldDB" id="A0A2S3V2K1"/>
<name>A0A2S3V2K1_9HYPH</name>
<keyword evidence="2" id="KW-1185">Reference proteome</keyword>
<reference evidence="1 2" key="1">
    <citation type="submission" date="2018-01" db="EMBL/GenBank/DDBJ databases">
        <title>Genomic Encyclopedia of Archaeal and Bacterial Type Strains, Phase II (KMG-II): from individual species to whole genera.</title>
        <authorList>
            <person name="Goeker M."/>
        </authorList>
    </citation>
    <scope>NUCLEOTIDE SEQUENCE [LARGE SCALE GENOMIC DNA]</scope>
    <source>
        <strain evidence="1 2">DSM 17023</strain>
    </source>
</reference>
<dbReference type="EMBL" id="PPCN01000001">
    <property type="protein sequence ID" value="POF34201.1"/>
    <property type="molecule type" value="Genomic_DNA"/>
</dbReference>
<sequence length="31" mass="3304">MSNEYPNVAHVSGRTGTMLEQPLALNGFVGI</sequence>
<gene>
    <name evidence="1" type="ORF">CLV41_101653</name>
</gene>
<organism evidence="1 2">
    <name type="scientific">Roseibium marinum</name>
    <dbReference type="NCBI Taxonomy" id="281252"/>
    <lineage>
        <taxon>Bacteria</taxon>
        <taxon>Pseudomonadati</taxon>
        <taxon>Pseudomonadota</taxon>
        <taxon>Alphaproteobacteria</taxon>
        <taxon>Hyphomicrobiales</taxon>
        <taxon>Stappiaceae</taxon>
        <taxon>Roseibium</taxon>
    </lineage>
</organism>
<dbReference type="Proteomes" id="UP000236959">
    <property type="component" value="Unassembled WGS sequence"/>
</dbReference>
<protein>
    <submittedName>
        <fullName evidence="1">Uncharacterized protein</fullName>
    </submittedName>
</protein>
<proteinExistence type="predicted"/>
<evidence type="ECO:0000313" key="1">
    <source>
        <dbReference type="EMBL" id="POF34201.1"/>
    </source>
</evidence>
<comment type="caution">
    <text evidence="1">The sequence shown here is derived from an EMBL/GenBank/DDBJ whole genome shotgun (WGS) entry which is preliminary data.</text>
</comment>